<dbReference type="Gene3D" id="3.30.470.20">
    <property type="entry name" value="ATP-grasp fold, B domain"/>
    <property type="match status" value="1"/>
</dbReference>
<dbReference type="GO" id="GO:0005524">
    <property type="term" value="F:ATP binding"/>
    <property type="evidence" value="ECO:0007669"/>
    <property type="project" value="UniProtKB-KW"/>
</dbReference>
<dbReference type="CDD" id="cd04301">
    <property type="entry name" value="NAT_SF"/>
    <property type="match status" value="1"/>
</dbReference>
<proteinExistence type="inferred from homology"/>
<dbReference type="InterPro" id="IPR016181">
    <property type="entry name" value="Acyl_CoA_acyltransferase"/>
</dbReference>
<dbReference type="PANTHER" id="PTHR43334:SF1">
    <property type="entry name" value="3-HYDROXYPROPIONATE--COA LIGASE [ADP-FORMING]"/>
    <property type="match status" value="1"/>
</dbReference>
<protein>
    <submittedName>
        <fullName evidence="7">Acetyl-CoA synthetase</fullName>
    </submittedName>
    <submittedName>
        <fullName evidence="8">Acetyltransferase Pat</fullName>
        <ecNumber evidence="8">2.3.1.-</ecNumber>
    </submittedName>
</protein>
<dbReference type="Gene3D" id="3.40.630.30">
    <property type="match status" value="1"/>
</dbReference>
<evidence type="ECO:0000259" key="6">
    <source>
        <dbReference type="PROSITE" id="PS51186"/>
    </source>
</evidence>
<dbReference type="InterPro" id="IPR032875">
    <property type="entry name" value="Succ_CoA_lig_flav_dom"/>
</dbReference>
<dbReference type="PROSITE" id="PS51186">
    <property type="entry name" value="GNAT"/>
    <property type="match status" value="1"/>
</dbReference>
<dbReference type="SUPFAM" id="SSF55729">
    <property type="entry name" value="Acyl-CoA N-acyltransferases (Nat)"/>
    <property type="match status" value="1"/>
</dbReference>
<dbReference type="OrthoDB" id="9807426at2"/>
<evidence type="ECO:0000256" key="1">
    <source>
        <dbReference type="ARBA" id="ARBA00022532"/>
    </source>
</evidence>
<dbReference type="InterPro" id="IPR000182">
    <property type="entry name" value="GNAT_dom"/>
</dbReference>
<dbReference type="Gene3D" id="3.30.1490.20">
    <property type="entry name" value="ATP-grasp fold, A domain"/>
    <property type="match status" value="1"/>
</dbReference>
<keyword evidence="8" id="KW-0012">Acyltransferase</keyword>
<dbReference type="STRING" id="540747.SAMN04488031_107253"/>
<dbReference type="GO" id="GO:0006099">
    <property type="term" value="P:tricarboxylic acid cycle"/>
    <property type="evidence" value="ECO:0007669"/>
    <property type="project" value="UniProtKB-KW"/>
</dbReference>
<evidence type="ECO:0000256" key="5">
    <source>
        <dbReference type="ARBA" id="ARBA00060888"/>
    </source>
</evidence>
<keyword evidence="2" id="KW-0436">Ligase</keyword>
<gene>
    <name evidence="8" type="ORF">RIdsm_00463</name>
    <name evidence="7" type="ORF">XM52_11220</name>
</gene>
<dbReference type="InterPro" id="IPR003781">
    <property type="entry name" value="CoA-bd"/>
</dbReference>
<dbReference type="Gene3D" id="3.40.50.720">
    <property type="entry name" value="NAD(P)-binding Rossmann-like Domain"/>
    <property type="match status" value="1"/>
</dbReference>
<dbReference type="EMBL" id="CP031598">
    <property type="protein sequence ID" value="QEW24680.1"/>
    <property type="molecule type" value="Genomic_DNA"/>
</dbReference>
<accession>A0A0T5P918</accession>
<comment type="similarity">
    <text evidence="5">In the N-terminal section; belongs to the acetate CoA ligase alpha subunit family.</text>
</comment>
<dbReference type="Proteomes" id="UP000325785">
    <property type="component" value="Chromosome"/>
</dbReference>
<dbReference type="RefSeq" id="WP_057816228.1">
    <property type="nucleotide sequence ID" value="NZ_CP031598.1"/>
</dbReference>
<dbReference type="InterPro" id="IPR013815">
    <property type="entry name" value="ATP_grasp_subdomain_1"/>
</dbReference>
<dbReference type="PATRIC" id="fig|540747.5.peg.5218"/>
<dbReference type="GO" id="GO:0043758">
    <property type="term" value="F:acetate-CoA ligase (ADP-forming) activity"/>
    <property type="evidence" value="ECO:0007669"/>
    <property type="project" value="InterPro"/>
</dbReference>
<dbReference type="InterPro" id="IPR051538">
    <property type="entry name" value="Acyl-CoA_Synth/Transferase"/>
</dbReference>
<evidence type="ECO:0000313" key="10">
    <source>
        <dbReference type="Proteomes" id="UP000325785"/>
    </source>
</evidence>
<keyword evidence="4" id="KW-0067">ATP-binding</keyword>
<dbReference type="EC" id="2.3.1.-" evidence="8"/>
<dbReference type="EMBL" id="LAXI01000006">
    <property type="protein sequence ID" value="KRS17589.1"/>
    <property type="molecule type" value="Genomic_DNA"/>
</dbReference>
<feature type="domain" description="N-acetyltransferase" evidence="6">
    <location>
        <begin position="738"/>
        <end position="893"/>
    </location>
</feature>
<dbReference type="InterPro" id="IPR016102">
    <property type="entry name" value="Succinyl-CoA_synth-like"/>
</dbReference>
<name>A0A0T5P918_9RHOB</name>
<dbReference type="AlphaFoldDB" id="A0A0T5P918"/>
<dbReference type="Pfam" id="PF13302">
    <property type="entry name" value="Acetyltransf_3"/>
    <property type="match status" value="1"/>
</dbReference>
<dbReference type="Pfam" id="PF13549">
    <property type="entry name" value="ATP-grasp_5"/>
    <property type="match status" value="1"/>
</dbReference>
<keyword evidence="3" id="KW-0547">Nucleotide-binding</keyword>
<evidence type="ECO:0000313" key="8">
    <source>
        <dbReference type="EMBL" id="QEW24680.1"/>
    </source>
</evidence>
<dbReference type="PANTHER" id="PTHR43334">
    <property type="entry name" value="ACETATE--COA LIGASE [ADP-FORMING]"/>
    <property type="match status" value="1"/>
</dbReference>
<reference evidence="7 9" key="1">
    <citation type="submission" date="2015-04" db="EMBL/GenBank/DDBJ databases">
        <title>The draft genome sequence of Roseovarius indicus B108T.</title>
        <authorList>
            <person name="Li G."/>
            <person name="Lai Q."/>
            <person name="Shao Z."/>
            <person name="Yan P."/>
        </authorList>
    </citation>
    <scope>NUCLEOTIDE SEQUENCE [LARGE SCALE GENOMIC DNA]</scope>
    <source>
        <strain evidence="7 9">B108</strain>
    </source>
</reference>
<dbReference type="Pfam" id="PF13380">
    <property type="entry name" value="CoA_binding_2"/>
    <property type="match status" value="1"/>
</dbReference>
<dbReference type="InterPro" id="IPR043938">
    <property type="entry name" value="Ligase_CoA_dom"/>
</dbReference>
<dbReference type="InterPro" id="IPR036291">
    <property type="entry name" value="NAD(P)-bd_dom_sf"/>
</dbReference>
<dbReference type="KEGG" id="rid:RIdsm_00463"/>
<dbReference type="SUPFAM" id="SSF51735">
    <property type="entry name" value="NAD(P)-binding Rossmann-fold domains"/>
    <property type="match status" value="1"/>
</dbReference>
<dbReference type="FunFam" id="3.30.1490.20:FF:000020">
    <property type="entry name" value="Protein lysine acetyltransferase"/>
    <property type="match status" value="1"/>
</dbReference>
<dbReference type="SMART" id="SM00881">
    <property type="entry name" value="CoA_binding"/>
    <property type="match status" value="1"/>
</dbReference>
<keyword evidence="8" id="KW-0808">Transferase</keyword>
<evidence type="ECO:0000256" key="3">
    <source>
        <dbReference type="ARBA" id="ARBA00022741"/>
    </source>
</evidence>
<organism evidence="7 9">
    <name type="scientific">Roseovarius indicus</name>
    <dbReference type="NCBI Taxonomy" id="540747"/>
    <lineage>
        <taxon>Bacteria</taxon>
        <taxon>Pseudomonadati</taxon>
        <taxon>Pseudomonadota</taxon>
        <taxon>Alphaproteobacteria</taxon>
        <taxon>Rhodobacterales</taxon>
        <taxon>Roseobacteraceae</taxon>
        <taxon>Roseovarius</taxon>
    </lineage>
</organism>
<dbReference type="GO" id="GO:0016747">
    <property type="term" value="F:acyltransferase activity, transferring groups other than amino-acyl groups"/>
    <property type="evidence" value="ECO:0007669"/>
    <property type="project" value="InterPro"/>
</dbReference>
<keyword evidence="9" id="KW-1185">Reference proteome</keyword>
<sequence>MDRSPLSPMFNPESVAVFGASESKTSVGGRVFSNILRAGYEGELIPVNPKYESVHGMTCVPDISRLARPADLAVIATPAAVVPEIIRQCGMAGTTNAIVLSAGFGEGGSPGQDNARKLEMAARKAGVRYLGPNCVGMVRPWLNLDTTFLRSETPKGRLALVSQSGALISAISDWAGPHHLGFSALVSLGNSLDVDFGDVLHFLATDPKTSAILLYVEGIHDAPSFISALRNAARTKPVIVLKAGRHTQSSNAAHTHTGALIGDDAVFDAALARAGAVRTRTFGELFAAAEILSPGKRANGKRLGIITNGGGAGVLAADRAGDLGVELSAPSEETLKKLDAVLPPYWSRANPIDILGDASPEQFTAAVSAALEDSNFDGVLAMLTPQAMTEATAAAQAVLDAIPASNRKPVLACWMGETAVTEGRKLLSSSGIPDFTTPEKAVEAFSYLAQHHRHRRLANEVPGPLHDDKPPDLEGARMIVNGALSDGRTMLSDIESKALLRAFHVPINITIEAATASDALIAAETVGYPVAVKINSPQITHKSDVGGVRLGVGSAIEVKQAVREITLAAQRLRPEARIKGVTIEAMAHVEDARELVIGVSRDPIFGPAILFGAGGTMVEILRDSAVSLPPLNEVLANRLINRTRVARLLDAFRDRPAVDRSAVIDVLLRVSDMVCELPQIVELDINPLVAGPGGVLAVDARIRLARPPSKDGPYDHVAIHPYPRHLVTSDFLSDGRPLTIRPIRPEDAESEAAFVRDLSVEAKRFRFMGTVNELSEEMLARFTQIDYRREMALVAVVGENGSGEQHGVARYVINPDNTSCEFAIVVSDKMQGHGLGTRLMKGLFDAARDHDLDKIEGSVLRENTPMLHLMEELGFTVTPDPDDRDVVIVERWL</sequence>
<evidence type="ECO:0000313" key="7">
    <source>
        <dbReference type="EMBL" id="KRS17589.1"/>
    </source>
</evidence>
<evidence type="ECO:0000256" key="2">
    <source>
        <dbReference type="ARBA" id="ARBA00022598"/>
    </source>
</evidence>
<dbReference type="Gene3D" id="3.40.50.261">
    <property type="entry name" value="Succinyl-CoA synthetase domains"/>
    <property type="match status" value="2"/>
</dbReference>
<dbReference type="SUPFAM" id="SSF52210">
    <property type="entry name" value="Succinyl-CoA synthetase domains"/>
    <property type="match status" value="2"/>
</dbReference>
<dbReference type="SUPFAM" id="SSF56059">
    <property type="entry name" value="Glutathione synthetase ATP-binding domain-like"/>
    <property type="match status" value="1"/>
</dbReference>
<evidence type="ECO:0000313" key="9">
    <source>
        <dbReference type="Proteomes" id="UP000051401"/>
    </source>
</evidence>
<evidence type="ECO:0000256" key="4">
    <source>
        <dbReference type="ARBA" id="ARBA00022840"/>
    </source>
</evidence>
<dbReference type="Pfam" id="PF13607">
    <property type="entry name" value="Succ_CoA_lig"/>
    <property type="match status" value="1"/>
</dbReference>
<dbReference type="Proteomes" id="UP000051401">
    <property type="component" value="Unassembled WGS sequence"/>
</dbReference>
<keyword evidence="1" id="KW-0816">Tricarboxylic acid cycle</keyword>
<reference evidence="8 10" key="2">
    <citation type="submission" date="2018-08" db="EMBL/GenBank/DDBJ databases">
        <title>Genetic Globetrotter - A new plasmid hitch-hiking vast phylogenetic and geographic distances.</title>
        <authorList>
            <person name="Vollmers J."/>
            <person name="Petersen J."/>
        </authorList>
    </citation>
    <scope>NUCLEOTIDE SEQUENCE [LARGE SCALE GENOMIC DNA]</scope>
    <source>
        <strain evidence="8 10">DSM 26383</strain>
    </source>
</reference>
<dbReference type="Pfam" id="PF19045">
    <property type="entry name" value="Ligase_CoA_2"/>
    <property type="match status" value="1"/>
</dbReference>